<dbReference type="RefSeq" id="WP_119746105.1">
    <property type="nucleotide sequence ID" value="NZ_QZCG01000002.1"/>
</dbReference>
<dbReference type="SUPFAM" id="SSF69572">
    <property type="entry name" value="Activating enzymes of the ubiquitin-like proteins"/>
    <property type="match status" value="1"/>
</dbReference>
<dbReference type="Gene3D" id="3.40.250.10">
    <property type="entry name" value="Rhodanese-like domain"/>
    <property type="match status" value="1"/>
</dbReference>
<gene>
    <name evidence="2" type="ORF">D3P04_03815</name>
</gene>
<dbReference type="InterPro" id="IPR000594">
    <property type="entry name" value="ThiF_NAD_FAD-bd"/>
</dbReference>
<dbReference type="GO" id="GO:0008641">
    <property type="term" value="F:ubiquitin-like modifier activating enzyme activity"/>
    <property type="evidence" value="ECO:0007669"/>
    <property type="project" value="InterPro"/>
</dbReference>
<evidence type="ECO:0000313" key="2">
    <source>
        <dbReference type="EMBL" id="RJE88051.1"/>
    </source>
</evidence>
<dbReference type="Gene3D" id="3.40.50.720">
    <property type="entry name" value="NAD(P)-binding Rossmann-like Domain"/>
    <property type="match status" value="1"/>
</dbReference>
<dbReference type="PANTHER" id="PTHR10953:SF102">
    <property type="entry name" value="ADENYLYLTRANSFERASE AND SULFURTRANSFERASE MOCS3"/>
    <property type="match status" value="1"/>
</dbReference>
<comment type="caution">
    <text evidence="2">The sequence shown here is derived from an EMBL/GenBank/DDBJ whole genome shotgun (WGS) entry which is preliminary data.</text>
</comment>
<dbReference type="PANTHER" id="PTHR10953">
    <property type="entry name" value="UBIQUITIN-ACTIVATING ENZYME E1"/>
    <property type="match status" value="1"/>
</dbReference>
<dbReference type="CDD" id="cd00757">
    <property type="entry name" value="ThiF_MoeB_HesA_family"/>
    <property type="match status" value="1"/>
</dbReference>
<dbReference type="Pfam" id="PF00899">
    <property type="entry name" value="ThiF"/>
    <property type="match status" value="1"/>
</dbReference>
<protein>
    <submittedName>
        <fullName evidence="2">HesA/MoeB/ThiF family protein</fullName>
    </submittedName>
</protein>
<accession>A0A418T4A6</accession>
<dbReference type="InterPro" id="IPR035985">
    <property type="entry name" value="Ubiquitin-activating_enz"/>
</dbReference>
<evidence type="ECO:0000313" key="3">
    <source>
        <dbReference type="Proteomes" id="UP000284202"/>
    </source>
</evidence>
<organism evidence="2 3">
    <name type="scientific">Paracoccus onubensis</name>
    <dbReference type="NCBI Taxonomy" id="1675788"/>
    <lineage>
        <taxon>Bacteria</taxon>
        <taxon>Pseudomonadati</taxon>
        <taxon>Pseudomonadota</taxon>
        <taxon>Alphaproteobacteria</taxon>
        <taxon>Rhodobacterales</taxon>
        <taxon>Paracoccaceae</taxon>
        <taxon>Paracoccus</taxon>
    </lineage>
</organism>
<dbReference type="AlphaFoldDB" id="A0A418T4A6"/>
<dbReference type="GO" id="GO:0005737">
    <property type="term" value="C:cytoplasm"/>
    <property type="evidence" value="ECO:0007669"/>
    <property type="project" value="TreeGrafter"/>
</dbReference>
<dbReference type="GO" id="GO:0016779">
    <property type="term" value="F:nucleotidyltransferase activity"/>
    <property type="evidence" value="ECO:0007669"/>
    <property type="project" value="TreeGrafter"/>
</dbReference>
<proteinExistence type="predicted"/>
<name>A0A418T4A6_9RHOB</name>
<dbReference type="CDD" id="cd00158">
    <property type="entry name" value="RHOD"/>
    <property type="match status" value="1"/>
</dbReference>
<reference evidence="3" key="1">
    <citation type="submission" date="2018-09" db="EMBL/GenBank/DDBJ databases">
        <title>Acidovorax cavernicola nov. sp. isolated from Gruta de las Maravillas (Aracena, Spain).</title>
        <authorList>
            <person name="Jurado V."/>
            <person name="Gutierrez-Patricio S."/>
            <person name="Gonzalez-Pimentel J.L."/>
            <person name="Miller A.Z."/>
            <person name="Laiz L."/>
            <person name="Saiz-Jimenez C."/>
        </authorList>
    </citation>
    <scope>NUCLEOTIDE SEQUENCE [LARGE SCALE GENOMIC DNA]</scope>
    <source>
        <strain evidence="3">1011MAR3C25</strain>
    </source>
</reference>
<dbReference type="SUPFAM" id="SSF52821">
    <property type="entry name" value="Rhodanese/Cell cycle control phosphatase"/>
    <property type="match status" value="1"/>
</dbReference>
<dbReference type="InterPro" id="IPR001763">
    <property type="entry name" value="Rhodanese-like_dom"/>
</dbReference>
<evidence type="ECO:0000259" key="1">
    <source>
        <dbReference type="PROSITE" id="PS50206"/>
    </source>
</evidence>
<keyword evidence="3" id="KW-1185">Reference proteome</keyword>
<dbReference type="PROSITE" id="PS50206">
    <property type="entry name" value="RHODANESE_3"/>
    <property type="match status" value="1"/>
</dbReference>
<dbReference type="InterPro" id="IPR045886">
    <property type="entry name" value="ThiF/MoeB/HesA"/>
</dbReference>
<dbReference type="Proteomes" id="UP000284202">
    <property type="component" value="Unassembled WGS sequence"/>
</dbReference>
<dbReference type="GO" id="GO:0004792">
    <property type="term" value="F:thiosulfate-cyanide sulfurtransferase activity"/>
    <property type="evidence" value="ECO:0007669"/>
    <property type="project" value="TreeGrafter"/>
</dbReference>
<dbReference type="EMBL" id="QZCG01000002">
    <property type="protein sequence ID" value="RJE88051.1"/>
    <property type="molecule type" value="Genomic_DNA"/>
</dbReference>
<sequence>MTRYDRQTILPEIGSAGQTRLAASHVLVVGAGGLGSSVIPALAGAGIGRLRLLDDDLVSESNLHRQTIFRMSDIGQPKADCAAREARRLNPEIELQAIRGWLDPDTAGPLLENVDLVVDAADSFAVSYILSDECARRRLPLIAGSVLGRQGYAGGFCGGGPSLRALFPELPRNAQSCATAGVMGPVVATVGALQAQMAMSALLGLEPSPIGQMVTVDLAGWRFSSFRFTDAPEPDGPALPFISRNGLRPSDCVIELRPESESPSPVAPHALRLGPEAIAEWEPPSGQRVVLCCRSGLRAWRAARQLADRGHADLALLADGQA</sequence>
<feature type="domain" description="Rhodanese" evidence="1">
    <location>
        <begin position="247"/>
        <end position="320"/>
    </location>
</feature>
<dbReference type="InterPro" id="IPR036873">
    <property type="entry name" value="Rhodanese-like_dom_sf"/>
</dbReference>
<dbReference type="OrthoDB" id="9804286at2"/>